<dbReference type="PANTHER" id="PTHR36565">
    <property type="entry name" value="UPF0332 PROTEIN TM_1000"/>
    <property type="match status" value="1"/>
</dbReference>
<dbReference type="RefSeq" id="WP_194124424.1">
    <property type="nucleotide sequence ID" value="NZ_JACYGY010000002.1"/>
</dbReference>
<evidence type="ECO:0000313" key="2">
    <source>
        <dbReference type="Proteomes" id="UP000634134"/>
    </source>
</evidence>
<name>A0ABR9WM86_9BACT</name>
<proteinExistence type="predicted"/>
<accession>A0ABR9WM86</accession>
<reference evidence="2" key="1">
    <citation type="submission" date="2023-07" db="EMBL/GenBank/DDBJ databases">
        <title>Dyadobacter sp. nov 'subterranea' isolated from contaminted grondwater.</title>
        <authorList>
            <person name="Szabo I."/>
            <person name="Al-Omari J."/>
            <person name="Szerdahelyi S.G."/>
            <person name="Rado J."/>
        </authorList>
    </citation>
    <scope>NUCLEOTIDE SEQUENCE [LARGE SCALE GENOMIC DNA]</scope>
    <source>
        <strain evidence="2">UP-52</strain>
    </source>
</reference>
<protein>
    <recommendedName>
        <fullName evidence="3">HEPN domain-containing protein</fullName>
    </recommendedName>
</protein>
<dbReference type="EMBL" id="JACYGY010000002">
    <property type="protein sequence ID" value="MBE9466179.1"/>
    <property type="molecule type" value="Genomic_DNA"/>
</dbReference>
<sequence length="79" mass="9297">MSSKSHKGAHIKFNELFIFTREFTKEMNTILVATFNQRQMGDYDIDSEINNEEALETLNKARHFVNTVIHYLKNNGYLE</sequence>
<keyword evidence="2" id="KW-1185">Reference proteome</keyword>
<dbReference type="Gene3D" id="1.20.120.330">
    <property type="entry name" value="Nucleotidyltransferases domain 2"/>
    <property type="match status" value="1"/>
</dbReference>
<dbReference type="PANTHER" id="PTHR36565:SF1">
    <property type="entry name" value="UPF0332 PROTEIN TM_1000"/>
    <property type="match status" value="1"/>
</dbReference>
<evidence type="ECO:0008006" key="3">
    <source>
        <dbReference type="Google" id="ProtNLM"/>
    </source>
</evidence>
<organism evidence="1 2">
    <name type="scientific">Dyadobacter subterraneus</name>
    <dbReference type="NCBI Taxonomy" id="2773304"/>
    <lineage>
        <taxon>Bacteria</taxon>
        <taxon>Pseudomonadati</taxon>
        <taxon>Bacteroidota</taxon>
        <taxon>Cytophagia</taxon>
        <taxon>Cytophagales</taxon>
        <taxon>Spirosomataceae</taxon>
        <taxon>Dyadobacter</taxon>
    </lineage>
</organism>
<comment type="caution">
    <text evidence="1">The sequence shown here is derived from an EMBL/GenBank/DDBJ whole genome shotgun (WGS) entry which is preliminary data.</text>
</comment>
<gene>
    <name evidence="1" type="ORF">IEE83_30295</name>
</gene>
<dbReference type="Proteomes" id="UP000634134">
    <property type="component" value="Unassembled WGS sequence"/>
</dbReference>
<dbReference type="InterPro" id="IPR052226">
    <property type="entry name" value="UPF0332_toxin"/>
</dbReference>
<evidence type="ECO:0000313" key="1">
    <source>
        <dbReference type="EMBL" id="MBE9466179.1"/>
    </source>
</evidence>